<keyword evidence="2" id="KW-1185">Reference proteome</keyword>
<evidence type="ECO:0000313" key="1">
    <source>
        <dbReference type="EMBL" id="MEC4294103.1"/>
    </source>
</evidence>
<proteinExistence type="predicted"/>
<gene>
    <name evidence="1" type="ORF">VJ920_02120</name>
</gene>
<evidence type="ECO:0000313" key="2">
    <source>
        <dbReference type="Proteomes" id="UP001343724"/>
    </source>
</evidence>
<dbReference type="EMBL" id="JAYMFH010000001">
    <property type="protein sequence ID" value="MEC4294103.1"/>
    <property type="molecule type" value="Genomic_DNA"/>
</dbReference>
<evidence type="ECO:0008006" key="3">
    <source>
        <dbReference type="Google" id="ProtNLM"/>
    </source>
</evidence>
<comment type="caution">
    <text evidence="1">The sequence shown here is derived from an EMBL/GenBank/DDBJ whole genome shotgun (WGS) entry which is preliminary data.</text>
</comment>
<name>A0ABU6IWL5_9ACTN</name>
<protein>
    <recommendedName>
        <fullName evidence="3">DUF4179 domain-containing protein</fullName>
    </recommendedName>
</protein>
<accession>A0ABU6IWL5</accession>
<organism evidence="1 2">
    <name type="scientific">Adlercreutzia shanghongiae</name>
    <dbReference type="NCBI Taxonomy" id="3111773"/>
    <lineage>
        <taxon>Bacteria</taxon>
        <taxon>Bacillati</taxon>
        <taxon>Actinomycetota</taxon>
        <taxon>Coriobacteriia</taxon>
        <taxon>Eggerthellales</taxon>
        <taxon>Eggerthellaceae</taxon>
        <taxon>Adlercreutzia</taxon>
    </lineage>
</organism>
<dbReference type="Proteomes" id="UP001343724">
    <property type="component" value="Unassembled WGS sequence"/>
</dbReference>
<dbReference type="RefSeq" id="WP_326441403.1">
    <property type="nucleotide sequence ID" value="NZ_JAYMFH010000001.1"/>
</dbReference>
<reference evidence="1 2" key="1">
    <citation type="submission" date="2024-01" db="EMBL/GenBank/DDBJ databases">
        <title>novel species in genus Adlercreutzia.</title>
        <authorList>
            <person name="Liu X."/>
        </authorList>
    </citation>
    <scope>NUCLEOTIDE SEQUENCE [LARGE SCALE GENOMIC DNA]</scope>
    <source>
        <strain evidence="1 2">R22</strain>
    </source>
</reference>
<sequence length="343" mass="37807">MKRAFAHSGFQAFVPTLLLATGLALCLILPGCGAANFGQTEDSFKKAFIEQGFDKRGAALDDYVKETPYSLTAFSVSDMEKTGDNTLTAVVTATVENESFISELVFDATYTDDEESPLYEFQRQSSTTTPKKGIDSGEGVEFDESQMTLSEDKTHCEVVLEETCGAWFVDSSETTTMSFVFENDSWRKEDEDTSRKVSYKDIEGSYWGKSNLMEHFVRFDISNFDEERGTFTIEMSAEQYECGYERDAMPFDATLHGAIEPETGGQYALEDGYSYGFVASGTSTGGKGSAKLVGYFTNPNTGEKTIELVQGSQIDAFTVGSLTPKGEQDSNTLVYNEGTLYKK</sequence>